<keyword evidence="2" id="KW-1015">Disulfide bond</keyword>
<accession>A0A3B3ZQD9</accession>
<evidence type="ECO:0000313" key="5">
    <source>
        <dbReference type="Ensembl" id="ENSPMGP00000006893.1"/>
    </source>
</evidence>
<dbReference type="PANTHER" id="PTHR14002:SF50">
    <property type="entry name" value="ALPHA-TECTORIN-LIKE-RELATED"/>
    <property type="match status" value="1"/>
</dbReference>
<dbReference type="InterPro" id="IPR042235">
    <property type="entry name" value="ZP-C_dom"/>
</dbReference>
<dbReference type="PANTHER" id="PTHR14002">
    <property type="entry name" value="ENDOGLIN/TGF-BETA RECEPTOR TYPE III"/>
    <property type="match status" value="1"/>
</dbReference>
<dbReference type="PROSITE" id="PS51034">
    <property type="entry name" value="ZP_2"/>
    <property type="match status" value="1"/>
</dbReference>
<dbReference type="Proteomes" id="UP000261520">
    <property type="component" value="Unplaced"/>
</dbReference>
<keyword evidence="1" id="KW-0732">Signal</keyword>
<evidence type="ECO:0000313" key="6">
    <source>
        <dbReference type="Proteomes" id="UP000261520"/>
    </source>
</evidence>
<sequence>MGRENISLCPVEYYGTQYNSFDVSTVNSAPSNTMYFVFSFRHSVVHKLVLRYFSVIYLQMKCFTICGQRKTCAVVGNTLIDRNNTSEALTNFCPINMINNSNFQLHAFFRERRLSDVPFLDSVILSKDGQNLTLGQGGRIRVSTIPGCTLSRVHGGVQIVISGAGYEATLFFDGTTLLYDSSCTILYTYVTTPDAVAPFTNCSVDPQPFITACTNLLCNYTDTDGLFCHLLDAYARSCGLEDWGEEFGCSDTGCFEKQCLYDNEFCGLSLGGDARCFCRSSYAAPYRANGTLGDDTVCASKSASVSLVGCLLEEKGIDIPSLRLNDPNCTGVQDLATNKVTFTFSDTDHCAANVSVRQGLVRDWTGTGPGLDQGRTGPGKDRGQTGTGLGSVVKVIDAGEWAYVLKMTAYTDVNLLSALDSGTQLHLNDYLWIQAKATEVDKQLMALVIEDCWATKEAQANATQKYNLISNGCSDEETVTVVSNGEGLASVFSLRVFQFVGSTTDVYLHCDTKLCLKSTNCPFKTLNTNTHLHRSIYLTLCVFVLLY</sequence>
<proteinExistence type="predicted"/>
<dbReference type="SMART" id="SM00241">
    <property type="entry name" value="ZP"/>
    <property type="match status" value="1"/>
</dbReference>
<feature type="region of interest" description="Disordered" evidence="3">
    <location>
        <begin position="365"/>
        <end position="386"/>
    </location>
</feature>
<reference evidence="5" key="1">
    <citation type="submission" date="2025-08" db="UniProtKB">
        <authorList>
            <consortium name="Ensembl"/>
        </authorList>
    </citation>
    <scope>IDENTIFICATION</scope>
</reference>
<dbReference type="InterPro" id="IPR055355">
    <property type="entry name" value="ZP-C"/>
</dbReference>
<dbReference type="InterPro" id="IPR014853">
    <property type="entry name" value="VWF/SSPO/ZAN-like_Cys-rich_dom"/>
</dbReference>
<reference evidence="5" key="2">
    <citation type="submission" date="2025-09" db="UniProtKB">
        <authorList>
            <consortium name="Ensembl"/>
        </authorList>
    </citation>
    <scope>IDENTIFICATION</scope>
</reference>
<protein>
    <recommendedName>
        <fullName evidence="4">ZP domain-containing protein</fullName>
    </recommendedName>
</protein>
<dbReference type="STRING" id="409849.ENSPMGP00000006893"/>
<keyword evidence="6" id="KW-1185">Reference proteome</keyword>
<feature type="domain" description="ZP" evidence="4">
    <location>
        <begin position="297"/>
        <end position="531"/>
    </location>
</feature>
<dbReference type="Gene3D" id="2.60.40.4100">
    <property type="entry name" value="Zona pellucida, ZP-C domain"/>
    <property type="match status" value="1"/>
</dbReference>
<dbReference type="InterPro" id="IPR001507">
    <property type="entry name" value="ZP_dom"/>
</dbReference>
<evidence type="ECO:0000256" key="2">
    <source>
        <dbReference type="ARBA" id="ARBA00023157"/>
    </source>
</evidence>
<dbReference type="AlphaFoldDB" id="A0A3B3ZQD9"/>
<name>A0A3B3ZQD9_9GOBI</name>
<evidence type="ECO:0000259" key="4">
    <source>
        <dbReference type="PROSITE" id="PS51034"/>
    </source>
</evidence>
<evidence type="ECO:0000256" key="3">
    <source>
        <dbReference type="SAM" id="MobiDB-lite"/>
    </source>
</evidence>
<dbReference type="Pfam" id="PF00100">
    <property type="entry name" value="Zona_pellucida"/>
    <property type="match status" value="1"/>
</dbReference>
<organism evidence="5 6">
    <name type="scientific">Periophthalmus magnuspinnatus</name>
    <dbReference type="NCBI Taxonomy" id="409849"/>
    <lineage>
        <taxon>Eukaryota</taxon>
        <taxon>Metazoa</taxon>
        <taxon>Chordata</taxon>
        <taxon>Craniata</taxon>
        <taxon>Vertebrata</taxon>
        <taxon>Euteleostomi</taxon>
        <taxon>Actinopterygii</taxon>
        <taxon>Neopterygii</taxon>
        <taxon>Teleostei</taxon>
        <taxon>Neoteleostei</taxon>
        <taxon>Acanthomorphata</taxon>
        <taxon>Gobiaria</taxon>
        <taxon>Gobiiformes</taxon>
        <taxon>Gobioidei</taxon>
        <taxon>Gobiidae</taxon>
        <taxon>Oxudercinae</taxon>
        <taxon>Periophthalmus</taxon>
    </lineage>
</organism>
<dbReference type="Ensembl" id="ENSPMGT00000007329.1">
    <property type="protein sequence ID" value="ENSPMGP00000006893.1"/>
    <property type="gene ID" value="ENSPMGG00000005650.1"/>
</dbReference>
<evidence type="ECO:0000256" key="1">
    <source>
        <dbReference type="ARBA" id="ARBA00022729"/>
    </source>
</evidence>
<dbReference type="Pfam" id="PF08742">
    <property type="entry name" value="C8"/>
    <property type="match status" value="1"/>
</dbReference>